<keyword evidence="4 7" id="KW-1133">Transmembrane helix</keyword>
<gene>
    <name evidence="10" type="ORF">VN21_02955</name>
</gene>
<proteinExistence type="predicted"/>
<reference evidence="10 11" key="1">
    <citation type="submission" date="2015-04" db="EMBL/GenBank/DDBJ databases">
        <title>Microcin producing Clostridium sp. JC272T.</title>
        <authorList>
            <person name="Jyothsna T."/>
            <person name="Sasikala C."/>
            <person name="Ramana C."/>
        </authorList>
    </citation>
    <scope>NUCLEOTIDE SEQUENCE [LARGE SCALE GENOMIC DNA]</scope>
    <source>
        <strain evidence="10 11">JC272</strain>
    </source>
</reference>
<dbReference type="RefSeq" id="WP_046821978.1">
    <property type="nucleotide sequence ID" value="NZ_LBBT01000057.1"/>
</dbReference>
<evidence type="ECO:0008006" key="12">
    <source>
        <dbReference type="Google" id="ProtNLM"/>
    </source>
</evidence>
<feature type="region of interest" description="Disordered" evidence="6">
    <location>
        <begin position="66"/>
        <end position="86"/>
    </location>
</feature>
<keyword evidence="11" id="KW-1185">Reference proteome</keyword>
<evidence type="ECO:0000256" key="6">
    <source>
        <dbReference type="SAM" id="MobiDB-lite"/>
    </source>
</evidence>
<dbReference type="Proteomes" id="UP000034407">
    <property type="component" value="Unassembled WGS sequence"/>
</dbReference>
<dbReference type="InterPro" id="IPR050250">
    <property type="entry name" value="Macrolide_Exporter_MacB"/>
</dbReference>
<feature type="domain" description="MacB-like periplasmic core" evidence="9">
    <location>
        <begin position="55"/>
        <end position="284"/>
    </location>
</feature>
<accession>A0A0M3DM64</accession>
<keyword evidence="5 7" id="KW-0472">Membrane</keyword>
<comment type="caution">
    <text evidence="10">The sequence shown here is derived from an EMBL/GenBank/DDBJ whole genome shotgun (WGS) entry which is preliminary data.</text>
</comment>
<evidence type="ECO:0000256" key="4">
    <source>
        <dbReference type="ARBA" id="ARBA00022989"/>
    </source>
</evidence>
<dbReference type="PANTHER" id="PTHR30572">
    <property type="entry name" value="MEMBRANE COMPONENT OF TRANSPORTER-RELATED"/>
    <property type="match status" value="1"/>
</dbReference>
<feature type="region of interest" description="Disordered" evidence="6">
    <location>
        <begin position="119"/>
        <end position="145"/>
    </location>
</feature>
<feature type="domain" description="ABC3 transporter permease C-terminal" evidence="8">
    <location>
        <begin position="321"/>
        <end position="476"/>
    </location>
</feature>
<dbReference type="AlphaFoldDB" id="A0A0M3DM64"/>
<dbReference type="PATRIC" id="fig|1629550.3.peg.3294"/>
<dbReference type="GO" id="GO:0022857">
    <property type="term" value="F:transmembrane transporter activity"/>
    <property type="evidence" value="ECO:0007669"/>
    <property type="project" value="TreeGrafter"/>
</dbReference>
<evidence type="ECO:0000256" key="5">
    <source>
        <dbReference type="ARBA" id="ARBA00023136"/>
    </source>
</evidence>
<dbReference type="OrthoDB" id="9812886at2"/>
<feature type="compositionally biased region" description="Polar residues" evidence="6">
    <location>
        <begin position="123"/>
        <end position="136"/>
    </location>
</feature>
<dbReference type="InterPro" id="IPR003838">
    <property type="entry name" value="ABC3_permease_C"/>
</dbReference>
<sequence length="484" mass="53286">MNFIFRAFKSLKERKVKTLITFCITLIICIATLTSLSIQSATQIASSSAKQKLGATVTLSQDMKKTMEKNSENQENDDSQPRFKPEKIPVPISYLDELKKSSYVVDYLISSNTSANLDGLSAVGTSEDSESTSNNKDSFESMKKPNSGDVSIYGLNDFNLNEKVESKSIELESGKTFTEEDLNTNVILIESTFAKENSLSVGDKITLKSTDDETSIEAKIIGIFKDNSEIDDNSYRFSSTLPYNNIYAPYTLANTLKGDDYQSSVDSIKFYINDPDNVEKFIKQSENSNIDFDKFKLDSGDKSYEEMIAPIENIASFSKITLIVAAVFGASILTLVIMLSIKDRMNEIGILMSLGESKFKIVGQLLSEILLVLVVSIGISALCGNSISNSVATQLIQTEISSTQNQNEFSNKQAPPGRGGEMGSSRSDKTFTKENSIDTLDVNISSNDFLKMSLYSILTSIVSTIAPASFVMRLNPKNILSKHN</sequence>
<keyword evidence="3 7" id="KW-0812">Transmembrane</keyword>
<organism evidence="10 11">
    <name type="scientific">Paraclostridium benzoelyticum</name>
    <dbReference type="NCBI Taxonomy" id="1629550"/>
    <lineage>
        <taxon>Bacteria</taxon>
        <taxon>Bacillati</taxon>
        <taxon>Bacillota</taxon>
        <taxon>Clostridia</taxon>
        <taxon>Peptostreptococcales</taxon>
        <taxon>Peptostreptococcaceae</taxon>
        <taxon>Paraclostridium</taxon>
    </lineage>
</organism>
<evidence type="ECO:0000256" key="7">
    <source>
        <dbReference type="SAM" id="Phobius"/>
    </source>
</evidence>
<dbReference type="Pfam" id="PF12704">
    <property type="entry name" value="MacB_PCD"/>
    <property type="match status" value="1"/>
</dbReference>
<protein>
    <recommendedName>
        <fullName evidence="12">ABC transporter permease</fullName>
    </recommendedName>
</protein>
<evidence type="ECO:0000259" key="9">
    <source>
        <dbReference type="Pfam" id="PF12704"/>
    </source>
</evidence>
<feature type="transmembrane region" description="Helical" evidence="7">
    <location>
        <begin position="320"/>
        <end position="341"/>
    </location>
</feature>
<evidence type="ECO:0000256" key="2">
    <source>
        <dbReference type="ARBA" id="ARBA00022475"/>
    </source>
</evidence>
<feature type="transmembrane region" description="Helical" evidence="7">
    <location>
        <begin position="361"/>
        <end position="382"/>
    </location>
</feature>
<keyword evidence="2" id="KW-1003">Cell membrane</keyword>
<dbReference type="EMBL" id="LBBT01000057">
    <property type="protein sequence ID" value="KKY02482.1"/>
    <property type="molecule type" value="Genomic_DNA"/>
</dbReference>
<feature type="region of interest" description="Disordered" evidence="6">
    <location>
        <begin position="403"/>
        <end position="430"/>
    </location>
</feature>
<dbReference type="Pfam" id="PF02687">
    <property type="entry name" value="FtsX"/>
    <property type="match status" value="1"/>
</dbReference>
<dbReference type="InterPro" id="IPR025857">
    <property type="entry name" value="MacB_PCD"/>
</dbReference>
<evidence type="ECO:0000313" key="11">
    <source>
        <dbReference type="Proteomes" id="UP000034407"/>
    </source>
</evidence>
<dbReference type="GO" id="GO:0005886">
    <property type="term" value="C:plasma membrane"/>
    <property type="evidence" value="ECO:0007669"/>
    <property type="project" value="UniProtKB-SubCell"/>
</dbReference>
<feature type="compositionally biased region" description="Polar residues" evidence="6">
    <location>
        <begin position="403"/>
        <end position="413"/>
    </location>
</feature>
<dbReference type="PANTHER" id="PTHR30572:SF9">
    <property type="entry name" value="ABC TRANSPORTER PERMEASE PROTEIN"/>
    <property type="match status" value="1"/>
</dbReference>
<evidence type="ECO:0000259" key="8">
    <source>
        <dbReference type="Pfam" id="PF02687"/>
    </source>
</evidence>
<name>A0A0M3DM64_9FIRM</name>
<evidence type="ECO:0000313" key="10">
    <source>
        <dbReference type="EMBL" id="KKY02482.1"/>
    </source>
</evidence>
<feature type="transmembrane region" description="Helical" evidence="7">
    <location>
        <begin position="452"/>
        <end position="472"/>
    </location>
</feature>
<comment type="subcellular location">
    <subcellularLocation>
        <location evidence="1">Cell membrane</location>
        <topology evidence="1">Multi-pass membrane protein</topology>
    </subcellularLocation>
</comment>
<evidence type="ECO:0000256" key="1">
    <source>
        <dbReference type="ARBA" id="ARBA00004651"/>
    </source>
</evidence>
<evidence type="ECO:0000256" key="3">
    <source>
        <dbReference type="ARBA" id="ARBA00022692"/>
    </source>
</evidence>